<dbReference type="HOGENOM" id="CLU_2179268_0_0_9"/>
<keyword evidence="2" id="KW-1185">Reference proteome</keyword>
<dbReference type="STRING" id="86416.Clopa_1867"/>
<reference evidence="1 2" key="1">
    <citation type="submission" date="2012-01" db="EMBL/GenBank/DDBJ databases">
        <title>Complete sequence of chromosome of Clostridium pasteurianum BC1.</title>
        <authorList>
            <consortium name="US DOE Joint Genome Institute"/>
            <person name="Lucas S."/>
            <person name="Han J."/>
            <person name="Lapidus A."/>
            <person name="Cheng J.-F."/>
            <person name="Goodwin L."/>
            <person name="Pitluck S."/>
            <person name="Peters L."/>
            <person name="Mikhailova N."/>
            <person name="Teshima H."/>
            <person name="Detter J.C."/>
            <person name="Han C."/>
            <person name="Tapia R."/>
            <person name="Land M."/>
            <person name="Hauser L."/>
            <person name="Kyrpides N."/>
            <person name="Ivanova N."/>
            <person name="Pagani I."/>
            <person name="Dunn J."/>
            <person name="Taghavi S."/>
            <person name="Francis A."/>
            <person name="van der Lelie D."/>
            <person name="Woyke T."/>
        </authorList>
    </citation>
    <scope>NUCLEOTIDE SEQUENCE [LARGE SCALE GENOMIC DNA]</scope>
    <source>
        <strain evidence="1 2">BC1</strain>
    </source>
</reference>
<protein>
    <submittedName>
        <fullName evidence="1">Uncharacterized protein</fullName>
    </submittedName>
</protein>
<name>R4K0Z9_CLOPA</name>
<dbReference type="PATRIC" id="fig|86416.3.peg.1839"/>
<sequence>MNRRKELDMESEMFYNNLQEELNGKDVFLTVEGEQEYMLQLDNFEVGSILHEHDTLLSIGGSEFENGFLDVKYKDISKIYSEYTGSNSYDVEDYHIILESGNEILLEAF</sequence>
<evidence type="ECO:0000313" key="2">
    <source>
        <dbReference type="Proteomes" id="UP000013523"/>
    </source>
</evidence>
<dbReference type="Proteomes" id="UP000013523">
    <property type="component" value="Chromosome"/>
</dbReference>
<proteinExistence type="predicted"/>
<dbReference type="RefSeq" id="WP_015615085.1">
    <property type="nucleotide sequence ID" value="NC_021182.1"/>
</dbReference>
<dbReference type="AlphaFoldDB" id="R4K0Z9"/>
<evidence type="ECO:0000313" key="1">
    <source>
        <dbReference type="EMBL" id="AGK96767.1"/>
    </source>
</evidence>
<dbReference type="KEGG" id="cpas:Clopa_1867"/>
<gene>
    <name evidence="1" type="ORF">Clopa_1867</name>
</gene>
<dbReference type="EMBL" id="CP003261">
    <property type="protein sequence ID" value="AGK96767.1"/>
    <property type="molecule type" value="Genomic_DNA"/>
</dbReference>
<accession>R4K0Z9</accession>
<organism evidence="1 2">
    <name type="scientific">Clostridium pasteurianum BC1</name>
    <dbReference type="NCBI Taxonomy" id="86416"/>
    <lineage>
        <taxon>Bacteria</taxon>
        <taxon>Bacillati</taxon>
        <taxon>Bacillota</taxon>
        <taxon>Clostridia</taxon>
        <taxon>Eubacteriales</taxon>
        <taxon>Clostridiaceae</taxon>
        <taxon>Clostridium</taxon>
    </lineage>
</organism>